<evidence type="ECO:0000256" key="1">
    <source>
        <dbReference type="ARBA" id="ARBA00022977"/>
    </source>
</evidence>
<dbReference type="Gene3D" id="3.90.650.10">
    <property type="entry name" value="PurM-like C-terminal domain"/>
    <property type="match status" value="1"/>
</dbReference>
<evidence type="ECO:0000256" key="2">
    <source>
        <dbReference type="HAMAP-Rule" id="MF_02128"/>
    </source>
</evidence>
<dbReference type="GO" id="GO:0009228">
    <property type="term" value="P:thiamine biosynthetic process"/>
    <property type="evidence" value="ECO:0007669"/>
    <property type="project" value="UniProtKB-KW"/>
</dbReference>
<dbReference type="NCBIfam" id="TIGR01379">
    <property type="entry name" value="thiL"/>
    <property type="match status" value="1"/>
</dbReference>
<feature type="binding site" evidence="2">
    <location>
        <position position="140"/>
    </location>
    <ligand>
        <name>Mg(2+)</name>
        <dbReference type="ChEBI" id="CHEBI:18420"/>
        <label>1</label>
    </ligand>
</feature>
<feature type="binding site" evidence="2">
    <location>
        <position position="93"/>
    </location>
    <ligand>
        <name>Mg(2+)</name>
        <dbReference type="ChEBI" id="CHEBI:18420"/>
        <label>2</label>
    </ligand>
</feature>
<dbReference type="HAMAP" id="MF_02128">
    <property type="entry name" value="TMP_kinase"/>
    <property type="match status" value="1"/>
</dbReference>
<proteinExistence type="inferred from homology"/>
<dbReference type="Pfam" id="PF00586">
    <property type="entry name" value="AIRS"/>
    <property type="match status" value="1"/>
</dbReference>
<evidence type="ECO:0000313" key="6">
    <source>
        <dbReference type="Proteomes" id="UP000218767"/>
    </source>
</evidence>
<dbReference type="Gene3D" id="3.30.1330.10">
    <property type="entry name" value="PurM-like, N-terminal domain"/>
    <property type="match status" value="1"/>
</dbReference>
<dbReference type="InterPro" id="IPR006283">
    <property type="entry name" value="ThiL-like"/>
</dbReference>
<feature type="binding site" evidence="2">
    <location>
        <position position="48"/>
    </location>
    <ligand>
        <name>Mg(2+)</name>
        <dbReference type="ChEBI" id="CHEBI:18420"/>
        <label>4</label>
    </ligand>
</feature>
<feature type="binding site" evidence="2">
    <location>
        <begin position="139"/>
        <end position="140"/>
    </location>
    <ligand>
        <name>ATP</name>
        <dbReference type="ChEBI" id="CHEBI:30616"/>
    </ligand>
</feature>
<feature type="binding site" evidence="2">
    <location>
        <position position="243"/>
    </location>
    <ligand>
        <name>Mg(2+)</name>
        <dbReference type="ChEBI" id="CHEBI:18420"/>
        <label>5</label>
    </ligand>
</feature>
<dbReference type="GO" id="GO:0009229">
    <property type="term" value="P:thiamine diphosphate biosynthetic process"/>
    <property type="evidence" value="ECO:0007669"/>
    <property type="project" value="UniProtKB-UniRule"/>
</dbReference>
<sequence length="354" mass="37416">MAVVDQAPVPDVMHKPRSHSEFEIIRRFFATPNLSFPREGIELGIGDDAALLQVPPNKNLAMSMDVLISGIHFPLDADPSLIANRALAVNLSDLAAMGAEPYCFTLGLVLPHSDEKWLAGFSGGLEHLARQYNCPLVGGDTSRGPLSISIQVQGLVDNNRATRRSGANVGDKIYVSGTLGDGAIALLALGLDSHLGSEFSLAVSEPSAACRQYFEDAYFKPQPQIGLASAAGKLFSSAIDISDGLQGDLQHILDASEVAGNIRLGAIPYSKSAMCCVSPENRLRAALFGGDDYELCFTVAEKDCVEAESIAKALGVSITCIGDINAGEGIDYLGTDDSPVEATEQAFQHFSATT</sequence>
<evidence type="ECO:0000313" key="5">
    <source>
        <dbReference type="EMBL" id="PCI74473.1"/>
    </source>
</evidence>
<comment type="miscellaneous">
    <text evidence="2">Reaction mechanism of ThiL seems to utilize a direct, inline transfer of the gamma-phosphate of ATP to TMP rather than a phosphorylated enzyme intermediate.</text>
</comment>
<protein>
    <recommendedName>
        <fullName evidence="2">Thiamine-monophosphate kinase</fullName>
        <shortName evidence="2">TMP kinase</shortName>
        <shortName evidence="2">Thiamine-phosphate kinase</shortName>
        <ecNumber evidence="2">2.7.4.16</ecNumber>
    </recommendedName>
</protein>
<comment type="similarity">
    <text evidence="2">Belongs to the thiamine-monophosphate kinase family.</text>
</comment>
<feature type="binding site" evidence="2">
    <location>
        <position position="164"/>
    </location>
    <ligand>
        <name>ATP</name>
        <dbReference type="ChEBI" id="CHEBI:30616"/>
    </ligand>
</feature>
<keyword evidence="2 5" id="KW-0418">Kinase</keyword>
<feature type="binding site" evidence="2">
    <location>
        <position position="242"/>
    </location>
    <ligand>
        <name>ATP</name>
        <dbReference type="ChEBI" id="CHEBI:30616"/>
    </ligand>
</feature>
<dbReference type="Proteomes" id="UP000218767">
    <property type="component" value="Unassembled WGS sequence"/>
</dbReference>
<keyword evidence="2" id="KW-0067">ATP-binding</keyword>
<dbReference type="Pfam" id="PF02769">
    <property type="entry name" value="AIRS_C"/>
    <property type="match status" value="1"/>
</dbReference>
<dbReference type="GO" id="GO:0009030">
    <property type="term" value="F:thiamine-phosphate kinase activity"/>
    <property type="evidence" value="ECO:0007669"/>
    <property type="project" value="UniProtKB-UniRule"/>
</dbReference>
<dbReference type="InterPro" id="IPR036676">
    <property type="entry name" value="PurM-like_C_sf"/>
</dbReference>
<name>A0A2A4WVV7_9GAMM</name>
<feature type="domain" description="PurM-like N-terminal" evidence="3">
    <location>
        <begin position="46"/>
        <end position="156"/>
    </location>
</feature>
<feature type="binding site" evidence="2">
    <location>
        <position position="65"/>
    </location>
    <ligand>
        <name>Mg(2+)</name>
        <dbReference type="ChEBI" id="CHEBI:18420"/>
        <label>2</label>
    </ligand>
</feature>
<dbReference type="InterPro" id="IPR036921">
    <property type="entry name" value="PurM-like_N_sf"/>
</dbReference>
<dbReference type="SUPFAM" id="SSF55326">
    <property type="entry name" value="PurM N-terminal domain-like"/>
    <property type="match status" value="1"/>
</dbReference>
<keyword evidence="2" id="KW-0479">Metal-binding</keyword>
<feature type="binding site" evidence="2">
    <location>
        <position position="347"/>
    </location>
    <ligand>
        <name>substrate</name>
    </ligand>
</feature>
<feature type="binding site" evidence="2">
    <location>
        <position position="65"/>
    </location>
    <ligand>
        <name>Mg(2+)</name>
        <dbReference type="ChEBI" id="CHEBI:18420"/>
        <label>1</label>
    </ligand>
</feature>
<dbReference type="UniPathway" id="UPA00060">
    <property type="reaction ID" value="UER00142"/>
</dbReference>
<feature type="binding site" evidence="2">
    <location>
        <position position="93"/>
    </location>
    <ligand>
        <name>Mg(2+)</name>
        <dbReference type="ChEBI" id="CHEBI:18420"/>
        <label>4</label>
    </ligand>
</feature>
<comment type="pathway">
    <text evidence="2">Cofactor biosynthesis; thiamine diphosphate biosynthesis; thiamine diphosphate from thiamine phosphate: step 1/1.</text>
</comment>
<dbReference type="EC" id="2.7.4.16" evidence="2"/>
<dbReference type="AlphaFoldDB" id="A0A2A4WVV7"/>
<comment type="function">
    <text evidence="2">Catalyzes the ATP-dependent phosphorylation of thiamine-monophosphate (TMP) to form thiamine-pyrophosphate (TPP), the active form of vitamin B1.</text>
</comment>
<dbReference type="PIRSF" id="PIRSF005303">
    <property type="entry name" value="Thiam_monoph_kin"/>
    <property type="match status" value="1"/>
</dbReference>
<comment type="catalytic activity">
    <reaction evidence="2">
        <text>thiamine phosphate + ATP = thiamine diphosphate + ADP</text>
        <dbReference type="Rhea" id="RHEA:15913"/>
        <dbReference type="ChEBI" id="CHEBI:30616"/>
        <dbReference type="ChEBI" id="CHEBI:37575"/>
        <dbReference type="ChEBI" id="CHEBI:58937"/>
        <dbReference type="ChEBI" id="CHEBI:456216"/>
        <dbReference type="EC" id="2.7.4.16"/>
    </reaction>
</comment>
<dbReference type="SUPFAM" id="SSF56042">
    <property type="entry name" value="PurM C-terminal domain-like"/>
    <property type="match status" value="1"/>
</dbReference>
<feature type="binding site" evidence="2">
    <location>
        <position position="72"/>
    </location>
    <ligand>
        <name>substrate</name>
    </ligand>
</feature>
<feature type="binding site" evidence="2">
    <location>
        <position position="291"/>
    </location>
    <ligand>
        <name>substrate</name>
    </ligand>
</feature>
<dbReference type="CDD" id="cd02194">
    <property type="entry name" value="ThiL"/>
    <property type="match status" value="1"/>
</dbReference>
<keyword evidence="2" id="KW-0547">Nucleotide-binding</keyword>
<feature type="binding site" evidence="2">
    <location>
        <position position="48"/>
    </location>
    <ligand>
        <name>Mg(2+)</name>
        <dbReference type="ChEBI" id="CHEBI:18420"/>
        <label>3</label>
    </ligand>
</feature>
<dbReference type="InterPro" id="IPR010918">
    <property type="entry name" value="PurM-like_C_dom"/>
</dbReference>
<feature type="binding site" evidence="2">
    <location>
        <position position="63"/>
    </location>
    <ligand>
        <name>Mg(2+)</name>
        <dbReference type="ChEBI" id="CHEBI:18420"/>
        <label>4</label>
    </ligand>
</feature>
<gene>
    <name evidence="2 5" type="primary">thiL</name>
    <name evidence="5" type="ORF">COB20_15110</name>
</gene>
<dbReference type="GO" id="GO:0005524">
    <property type="term" value="F:ATP binding"/>
    <property type="evidence" value="ECO:0007669"/>
    <property type="project" value="UniProtKB-UniRule"/>
</dbReference>
<keyword evidence="2" id="KW-0460">Magnesium</keyword>
<dbReference type="GO" id="GO:0000287">
    <property type="term" value="F:magnesium ion binding"/>
    <property type="evidence" value="ECO:0007669"/>
    <property type="project" value="UniProtKB-UniRule"/>
</dbReference>
<accession>A0A2A4WVV7</accession>
<dbReference type="PANTHER" id="PTHR30270:SF0">
    <property type="entry name" value="THIAMINE-MONOPHOSPHATE KINASE"/>
    <property type="match status" value="1"/>
</dbReference>
<reference evidence="6" key="1">
    <citation type="submission" date="2017-08" db="EMBL/GenBank/DDBJ databases">
        <title>A dynamic microbial community with high functional redundancy inhabits the cold, oxic subseafloor aquifer.</title>
        <authorList>
            <person name="Tully B.J."/>
            <person name="Wheat C.G."/>
            <person name="Glazer B.T."/>
            <person name="Huber J.A."/>
        </authorList>
    </citation>
    <scope>NUCLEOTIDE SEQUENCE [LARGE SCALE GENOMIC DNA]</scope>
</reference>
<dbReference type="InterPro" id="IPR016188">
    <property type="entry name" value="PurM-like_N"/>
</dbReference>
<feature type="binding site" evidence="2">
    <location>
        <position position="93"/>
    </location>
    <ligand>
        <name>Mg(2+)</name>
        <dbReference type="ChEBI" id="CHEBI:18420"/>
        <label>3</label>
    </ligand>
</feature>
<dbReference type="PANTHER" id="PTHR30270">
    <property type="entry name" value="THIAMINE-MONOPHOSPHATE KINASE"/>
    <property type="match status" value="1"/>
</dbReference>
<comment type="caution">
    <text evidence="5">The sequence shown here is derived from an EMBL/GenBank/DDBJ whole genome shotgun (WGS) entry which is preliminary data.</text>
</comment>
<feature type="binding site" evidence="2">
    <location>
        <position position="240"/>
    </location>
    <ligand>
        <name>Mg(2+)</name>
        <dbReference type="ChEBI" id="CHEBI:18420"/>
        <label>3</label>
    </ligand>
</feature>
<dbReference type="EMBL" id="NVUL01000102">
    <property type="protein sequence ID" value="PCI74473.1"/>
    <property type="molecule type" value="Genomic_DNA"/>
</dbReference>
<evidence type="ECO:0000259" key="3">
    <source>
        <dbReference type="Pfam" id="PF00586"/>
    </source>
</evidence>
<organism evidence="5 6">
    <name type="scientific">SAR86 cluster bacterium</name>
    <dbReference type="NCBI Taxonomy" id="2030880"/>
    <lineage>
        <taxon>Bacteria</taxon>
        <taxon>Pseudomonadati</taxon>
        <taxon>Pseudomonadota</taxon>
        <taxon>Gammaproteobacteria</taxon>
        <taxon>SAR86 cluster</taxon>
    </lineage>
</organism>
<evidence type="ECO:0000259" key="4">
    <source>
        <dbReference type="Pfam" id="PF02769"/>
    </source>
</evidence>
<keyword evidence="2" id="KW-0808">Transferase</keyword>
<comment type="caution">
    <text evidence="2">Lacks conserved residue(s) required for the propagation of feature annotation.</text>
</comment>
<feature type="domain" description="PurM-like C-terminal" evidence="4">
    <location>
        <begin position="169"/>
        <end position="329"/>
    </location>
</feature>
<keyword evidence="1 2" id="KW-0784">Thiamine biosynthesis</keyword>